<protein>
    <submittedName>
        <fullName evidence="2">Uncharacterized protein conserved in bacteria</fullName>
    </submittedName>
</protein>
<gene>
    <name evidence="1" type="ORF">D8879_11395</name>
    <name evidence="2" type="ORF">NCTC11085_02249</name>
</gene>
<evidence type="ECO:0000313" key="3">
    <source>
        <dbReference type="Proteomes" id="UP000249623"/>
    </source>
</evidence>
<reference evidence="2 3" key="1">
    <citation type="submission" date="2018-06" db="EMBL/GenBank/DDBJ databases">
        <authorList>
            <consortium name="Pathogen Informatics"/>
            <person name="Doyle S."/>
        </authorList>
    </citation>
    <scope>NUCLEOTIDE SEQUENCE [LARGE SCALE GENOMIC DNA]</scope>
    <source>
        <strain evidence="2 3">NCTC11085</strain>
    </source>
</reference>
<dbReference type="RefSeq" id="WP_002927224.1">
    <property type="nucleotide sequence ID" value="NZ_CP071419.1"/>
</dbReference>
<evidence type="ECO:0000313" key="2">
    <source>
        <dbReference type="EMBL" id="SQF36413.1"/>
    </source>
</evidence>
<dbReference type="AlphaFoldDB" id="A0A2X3VYZ6"/>
<dbReference type="InterPro" id="IPR008489">
    <property type="entry name" value="DUF771"/>
</dbReference>
<accession>A0A2X3VYZ6</accession>
<name>A0A2X3VYZ6_STRSA</name>
<proteinExistence type="predicted"/>
<dbReference type="Proteomes" id="UP000273966">
    <property type="component" value="Unassembled WGS sequence"/>
</dbReference>
<evidence type="ECO:0000313" key="4">
    <source>
        <dbReference type="Proteomes" id="UP000273966"/>
    </source>
</evidence>
<reference evidence="1 4" key="2">
    <citation type="submission" date="2018-11" db="EMBL/GenBank/DDBJ databases">
        <title>Species Designations Belie Phenotypic and Genotypic Heterogeneity in Oral Streptococci.</title>
        <authorList>
            <person name="Velsko I."/>
        </authorList>
    </citation>
    <scope>NUCLEOTIDE SEQUENCE [LARGE SCALE GENOMIC DNA]</scope>
    <source>
        <strain evidence="1 4">BCC16</strain>
    </source>
</reference>
<sequence>MNKLIVNLENITIALPEDKVIIEKGEYEELKKNANKGKYMTMSELLELLSVSRPWLIEHILYRPSIKQEIDIEQNPKGFVKYPSAQGGKYLFLASKTKEYFEKNFREILIGA</sequence>
<organism evidence="2 3">
    <name type="scientific">Streptococcus sanguinis</name>
    <dbReference type="NCBI Taxonomy" id="1305"/>
    <lineage>
        <taxon>Bacteria</taxon>
        <taxon>Bacillati</taxon>
        <taxon>Bacillota</taxon>
        <taxon>Bacilli</taxon>
        <taxon>Lactobacillales</taxon>
        <taxon>Streptococcaceae</taxon>
        <taxon>Streptococcus</taxon>
    </lineage>
</organism>
<dbReference type="EMBL" id="LS483346">
    <property type="protein sequence ID" value="SQF36413.1"/>
    <property type="molecule type" value="Genomic_DNA"/>
</dbReference>
<dbReference type="Pfam" id="PF05595">
    <property type="entry name" value="DUF771"/>
    <property type="match status" value="1"/>
</dbReference>
<dbReference type="Proteomes" id="UP000249623">
    <property type="component" value="Chromosome 1"/>
</dbReference>
<dbReference type="EMBL" id="RJMT01000020">
    <property type="protein sequence ID" value="RSI27953.1"/>
    <property type="molecule type" value="Genomic_DNA"/>
</dbReference>
<evidence type="ECO:0000313" key="1">
    <source>
        <dbReference type="EMBL" id="RSI27953.1"/>
    </source>
</evidence>